<evidence type="ECO:0000256" key="6">
    <source>
        <dbReference type="ARBA" id="ARBA00023136"/>
    </source>
</evidence>
<protein>
    <submittedName>
        <fullName evidence="9">Cytochrome c-type biogenesis protein</fullName>
    </submittedName>
</protein>
<feature type="transmembrane region" description="Helical" evidence="7">
    <location>
        <begin position="20"/>
        <end position="45"/>
    </location>
</feature>
<evidence type="ECO:0000313" key="10">
    <source>
        <dbReference type="Proteomes" id="UP000565745"/>
    </source>
</evidence>
<evidence type="ECO:0000256" key="4">
    <source>
        <dbReference type="ARBA" id="ARBA00022748"/>
    </source>
</evidence>
<keyword evidence="4" id="KW-0201">Cytochrome c-type biogenesis</keyword>
<evidence type="ECO:0000256" key="2">
    <source>
        <dbReference type="ARBA" id="ARBA00006143"/>
    </source>
</evidence>
<keyword evidence="10" id="KW-1185">Reference proteome</keyword>
<dbReference type="PANTHER" id="PTHR31272:SF4">
    <property type="entry name" value="CYTOCHROME C-TYPE BIOGENESIS PROTEIN HI_1454-RELATED"/>
    <property type="match status" value="1"/>
</dbReference>
<evidence type="ECO:0000256" key="3">
    <source>
        <dbReference type="ARBA" id="ARBA00022692"/>
    </source>
</evidence>
<comment type="similarity">
    <text evidence="2">Belongs to the DsbD family.</text>
</comment>
<keyword evidence="5 7" id="KW-1133">Transmembrane helix</keyword>
<feature type="transmembrane region" description="Helical" evidence="7">
    <location>
        <begin position="99"/>
        <end position="119"/>
    </location>
</feature>
<sequence length="254" mass="26842">MIELIADNSVIDLALLPAMLVALVAGIISFLSPCVLPIVPPYLAYMSGVSLNEMADEALARRKATVAALFFVMGLSTVFLILGFTASAFGAFFLQNQVLFARISGVVIVIFGLHFLGVFRIPFLDQEARLDAGDKGGSSFGAYVLGLAFAFGWTPCIGPQLGAILSLAASEASVTKGTLLLGIYAAGLGIPFLLAAMFITRAMGVMNRIKPHMKTIERVMGGLLVLVGLMMVTGAFTSLAFWLLETFPALGRLG</sequence>
<dbReference type="InterPro" id="IPR051790">
    <property type="entry name" value="Cytochrome_c-biogenesis_DsbD"/>
</dbReference>
<keyword evidence="3 7" id="KW-0812">Transmembrane</keyword>
<evidence type="ECO:0000313" key="9">
    <source>
        <dbReference type="EMBL" id="MBB4173908.1"/>
    </source>
</evidence>
<dbReference type="InterPro" id="IPR003834">
    <property type="entry name" value="Cyt_c_assmbl_TM_dom"/>
</dbReference>
<feature type="transmembrane region" description="Helical" evidence="7">
    <location>
        <begin position="66"/>
        <end position="93"/>
    </location>
</feature>
<feature type="transmembrane region" description="Helical" evidence="7">
    <location>
        <begin position="219"/>
        <end position="244"/>
    </location>
</feature>
<dbReference type="GO" id="GO:0016020">
    <property type="term" value="C:membrane"/>
    <property type="evidence" value="ECO:0007669"/>
    <property type="project" value="UniProtKB-SubCell"/>
</dbReference>
<comment type="subcellular location">
    <subcellularLocation>
        <location evidence="1">Membrane</location>
        <topology evidence="1">Multi-pass membrane protein</topology>
    </subcellularLocation>
</comment>
<dbReference type="OrthoDB" id="9803065at2"/>
<gene>
    <name evidence="9" type="ORF">GGR93_001681</name>
</gene>
<keyword evidence="6 7" id="KW-0472">Membrane</keyword>
<feature type="transmembrane region" description="Helical" evidence="7">
    <location>
        <begin position="140"/>
        <end position="167"/>
    </location>
</feature>
<evidence type="ECO:0000256" key="5">
    <source>
        <dbReference type="ARBA" id="ARBA00022989"/>
    </source>
</evidence>
<dbReference type="Proteomes" id="UP000565745">
    <property type="component" value="Unassembled WGS sequence"/>
</dbReference>
<accession>A0A7W6M7J1</accession>
<dbReference type="Pfam" id="PF02683">
    <property type="entry name" value="DsbD_TM"/>
    <property type="match status" value="1"/>
</dbReference>
<reference evidence="9 10" key="1">
    <citation type="submission" date="2020-08" db="EMBL/GenBank/DDBJ databases">
        <title>Genomic Encyclopedia of Type Strains, Phase IV (KMG-IV): sequencing the most valuable type-strain genomes for metagenomic binning, comparative biology and taxonomic classification.</title>
        <authorList>
            <person name="Goeker M."/>
        </authorList>
    </citation>
    <scope>NUCLEOTIDE SEQUENCE [LARGE SCALE GENOMIC DNA]</scope>
    <source>
        <strain evidence="9 10">DSM 101015</strain>
    </source>
</reference>
<dbReference type="PANTHER" id="PTHR31272">
    <property type="entry name" value="CYTOCHROME C-TYPE BIOGENESIS PROTEIN HI_1454-RELATED"/>
    <property type="match status" value="1"/>
</dbReference>
<feature type="transmembrane region" description="Helical" evidence="7">
    <location>
        <begin position="179"/>
        <end position="199"/>
    </location>
</feature>
<feature type="domain" description="Cytochrome C biogenesis protein transmembrane" evidence="8">
    <location>
        <begin position="18"/>
        <end position="233"/>
    </location>
</feature>
<evidence type="ECO:0000256" key="7">
    <source>
        <dbReference type="SAM" id="Phobius"/>
    </source>
</evidence>
<evidence type="ECO:0000259" key="8">
    <source>
        <dbReference type="Pfam" id="PF02683"/>
    </source>
</evidence>
<organism evidence="9 10">
    <name type="scientific">Sulfitobacter noctilucicola</name>
    <dbReference type="NCBI Taxonomy" id="1342301"/>
    <lineage>
        <taxon>Bacteria</taxon>
        <taxon>Pseudomonadati</taxon>
        <taxon>Pseudomonadota</taxon>
        <taxon>Alphaproteobacteria</taxon>
        <taxon>Rhodobacterales</taxon>
        <taxon>Roseobacteraceae</taxon>
        <taxon>Sulfitobacter</taxon>
    </lineage>
</organism>
<dbReference type="GO" id="GO:0017004">
    <property type="term" value="P:cytochrome complex assembly"/>
    <property type="evidence" value="ECO:0007669"/>
    <property type="project" value="UniProtKB-KW"/>
</dbReference>
<name>A0A7W6M7J1_9RHOB</name>
<dbReference type="RefSeq" id="WP_037969305.1">
    <property type="nucleotide sequence ID" value="NZ_JACIFU010000002.1"/>
</dbReference>
<evidence type="ECO:0000256" key="1">
    <source>
        <dbReference type="ARBA" id="ARBA00004141"/>
    </source>
</evidence>
<proteinExistence type="inferred from homology"/>
<comment type="caution">
    <text evidence="9">The sequence shown here is derived from an EMBL/GenBank/DDBJ whole genome shotgun (WGS) entry which is preliminary data.</text>
</comment>
<dbReference type="AlphaFoldDB" id="A0A7W6M7J1"/>
<dbReference type="EMBL" id="JACIFU010000002">
    <property type="protein sequence ID" value="MBB4173908.1"/>
    <property type="molecule type" value="Genomic_DNA"/>
</dbReference>